<reference evidence="1 2" key="1">
    <citation type="submission" date="2020-07" db="EMBL/GenBank/DDBJ databases">
        <title>Comparative genomics of pyrophilous fungi reveals a link between fire events and developmental genes.</title>
        <authorList>
            <consortium name="DOE Joint Genome Institute"/>
            <person name="Steindorff A.S."/>
            <person name="Carver A."/>
            <person name="Calhoun S."/>
            <person name="Stillman K."/>
            <person name="Liu H."/>
            <person name="Lipzen A."/>
            <person name="Pangilinan J."/>
            <person name="Labutti K."/>
            <person name="Bruns T.D."/>
            <person name="Grigoriev I.V."/>
        </authorList>
    </citation>
    <scope>NUCLEOTIDE SEQUENCE [LARGE SCALE GENOMIC DNA]</scope>
    <source>
        <strain evidence="1 2">CBS 144469</strain>
    </source>
</reference>
<evidence type="ECO:0000313" key="2">
    <source>
        <dbReference type="Proteomes" id="UP000521943"/>
    </source>
</evidence>
<evidence type="ECO:0000313" key="1">
    <source>
        <dbReference type="EMBL" id="KAF6746315.1"/>
    </source>
</evidence>
<dbReference type="OrthoDB" id="3184970at2759"/>
<name>A0A8H6LXF2_9AGAR</name>
<gene>
    <name evidence="1" type="ORF">DFP72DRAFT_1017292</name>
</gene>
<dbReference type="Proteomes" id="UP000521943">
    <property type="component" value="Unassembled WGS sequence"/>
</dbReference>
<keyword evidence="2" id="KW-1185">Reference proteome</keyword>
<accession>A0A8H6LXF2</accession>
<sequence>MADFGTTGPLGGWSLTVHGPRICPLGPRCDLPVDVIFKSEKSWAPPGERDPQLIGAHKALLAEQSEGFPSPEDVTNSLHEPVPLTEDATTLRLLFLFMHSKELGGPPVEILQKIGPADLIKLSKAAEKYMVHYIVGFCRLAILVKFMPIEAFAYATTHGDSDLADLAAPLTFGEMGNQNFSMTRKAGAVFREVPDDSILRWVCYTFFLYSSLTSIQFHFREGYIHLAETILTPPDAHINSRKRPHDCGVWTPYARVVLDGLPTKTMPLAAHLGKTGVKELVQGRWDSRQHQEMLGNCRLCRKRADEWEDSVRQAMGLMYTFSEKSITRRF</sequence>
<dbReference type="EMBL" id="JACGCI010000094">
    <property type="protein sequence ID" value="KAF6746315.1"/>
    <property type="molecule type" value="Genomic_DNA"/>
</dbReference>
<evidence type="ECO:0008006" key="3">
    <source>
        <dbReference type="Google" id="ProtNLM"/>
    </source>
</evidence>
<organism evidence="1 2">
    <name type="scientific">Ephemerocybe angulata</name>
    <dbReference type="NCBI Taxonomy" id="980116"/>
    <lineage>
        <taxon>Eukaryota</taxon>
        <taxon>Fungi</taxon>
        <taxon>Dikarya</taxon>
        <taxon>Basidiomycota</taxon>
        <taxon>Agaricomycotina</taxon>
        <taxon>Agaricomycetes</taxon>
        <taxon>Agaricomycetidae</taxon>
        <taxon>Agaricales</taxon>
        <taxon>Agaricineae</taxon>
        <taxon>Psathyrellaceae</taxon>
        <taxon>Ephemerocybe</taxon>
    </lineage>
</organism>
<proteinExistence type="predicted"/>
<dbReference type="AlphaFoldDB" id="A0A8H6LXF2"/>
<comment type="caution">
    <text evidence="1">The sequence shown here is derived from an EMBL/GenBank/DDBJ whole genome shotgun (WGS) entry which is preliminary data.</text>
</comment>
<protein>
    <recommendedName>
        <fullName evidence="3">BTB domain-containing protein</fullName>
    </recommendedName>
</protein>